<evidence type="ECO:0000256" key="2">
    <source>
        <dbReference type="ARBA" id="ARBA00023015"/>
    </source>
</evidence>
<evidence type="ECO:0000256" key="4">
    <source>
        <dbReference type="ARBA" id="ARBA00023163"/>
    </source>
</evidence>
<keyword evidence="8" id="KW-1185">Reference proteome</keyword>
<dbReference type="Pfam" id="PF08281">
    <property type="entry name" value="Sigma70_r4_2"/>
    <property type="match status" value="1"/>
</dbReference>
<protein>
    <submittedName>
        <fullName evidence="7">RNA polymerase sigma factor</fullName>
    </submittedName>
</protein>
<evidence type="ECO:0000256" key="3">
    <source>
        <dbReference type="ARBA" id="ARBA00023082"/>
    </source>
</evidence>
<evidence type="ECO:0000259" key="6">
    <source>
        <dbReference type="Pfam" id="PF08281"/>
    </source>
</evidence>
<keyword evidence="4" id="KW-0804">Transcription</keyword>
<dbReference type="InterPro" id="IPR013325">
    <property type="entry name" value="RNA_pol_sigma_r2"/>
</dbReference>
<dbReference type="Pfam" id="PF04542">
    <property type="entry name" value="Sigma70_r2"/>
    <property type="match status" value="1"/>
</dbReference>
<sequence length="183" mass="21837">MGCWRLLKEGNKEGLEKLYSLYVDDLFNYGMSIISNSDLIQDYIHEVFLDLWKYRNNLKDTGNVKFYLYKCLKNKIYAAEKLHQKQRNMIYPQGLMEDFSMGFEWEENEDGLQKRLLEALDSLPVRQKEVLHFLFYENKDYKEVSKVMGINLRSVYTLSWKAISKLKNMMTHAMMLWLASSLQ</sequence>
<evidence type="ECO:0000313" key="7">
    <source>
        <dbReference type="EMBL" id="MFC4870709.1"/>
    </source>
</evidence>
<dbReference type="InterPro" id="IPR036388">
    <property type="entry name" value="WH-like_DNA-bd_sf"/>
</dbReference>
<reference evidence="8" key="1">
    <citation type="journal article" date="2019" name="Int. J. Syst. Evol. Microbiol.">
        <title>The Global Catalogue of Microorganisms (GCM) 10K type strain sequencing project: providing services to taxonomists for standard genome sequencing and annotation.</title>
        <authorList>
            <consortium name="The Broad Institute Genomics Platform"/>
            <consortium name="The Broad Institute Genome Sequencing Center for Infectious Disease"/>
            <person name="Wu L."/>
            <person name="Ma J."/>
        </authorList>
    </citation>
    <scope>NUCLEOTIDE SEQUENCE [LARGE SCALE GENOMIC DNA]</scope>
    <source>
        <strain evidence="8">CGMCC 4.7466</strain>
    </source>
</reference>
<dbReference type="Proteomes" id="UP001595818">
    <property type="component" value="Unassembled WGS sequence"/>
</dbReference>
<dbReference type="RefSeq" id="WP_377061506.1">
    <property type="nucleotide sequence ID" value="NZ_JBHSJJ010000002.1"/>
</dbReference>
<comment type="caution">
    <text evidence="7">The sequence shown here is derived from an EMBL/GenBank/DDBJ whole genome shotgun (WGS) entry which is preliminary data.</text>
</comment>
<dbReference type="SUPFAM" id="SSF88659">
    <property type="entry name" value="Sigma3 and sigma4 domains of RNA polymerase sigma factors"/>
    <property type="match status" value="1"/>
</dbReference>
<keyword evidence="2" id="KW-0805">Transcription regulation</keyword>
<dbReference type="SUPFAM" id="SSF88946">
    <property type="entry name" value="Sigma2 domain of RNA polymerase sigma factors"/>
    <property type="match status" value="1"/>
</dbReference>
<feature type="domain" description="RNA polymerase sigma factor 70 region 4 type 2" evidence="6">
    <location>
        <begin position="115"/>
        <end position="157"/>
    </location>
</feature>
<dbReference type="EMBL" id="JBHSJJ010000002">
    <property type="protein sequence ID" value="MFC4870709.1"/>
    <property type="molecule type" value="Genomic_DNA"/>
</dbReference>
<accession>A0ABV9SWH9</accession>
<evidence type="ECO:0000259" key="5">
    <source>
        <dbReference type="Pfam" id="PF04542"/>
    </source>
</evidence>
<organism evidence="7 8">
    <name type="scientific">Negadavirga shengliensis</name>
    <dbReference type="NCBI Taxonomy" id="1389218"/>
    <lineage>
        <taxon>Bacteria</taxon>
        <taxon>Pseudomonadati</taxon>
        <taxon>Bacteroidota</taxon>
        <taxon>Cytophagia</taxon>
        <taxon>Cytophagales</taxon>
        <taxon>Cyclobacteriaceae</taxon>
        <taxon>Negadavirga</taxon>
    </lineage>
</organism>
<name>A0ABV9SWH9_9BACT</name>
<dbReference type="CDD" id="cd06171">
    <property type="entry name" value="Sigma70_r4"/>
    <property type="match status" value="1"/>
</dbReference>
<evidence type="ECO:0000313" key="8">
    <source>
        <dbReference type="Proteomes" id="UP001595818"/>
    </source>
</evidence>
<dbReference type="InterPro" id="IPR039425">
    <property type="entry name" value="RNA_pol_sigma-70-like"/>
</dbReference>
<dbReference type="InterPro" id="IPR014284">
    <property type="entry name" value="RNA_pol_sigma-70_dom"/>
</dbReference>
<gene>
    <name evidence="7" type="ORF">ACFPFU_03355</name>
</gene>
<dbReference type="Gene3D" id="1.10.1740.10">
    <property type="match status" value="1"/>
</dbReference>
<dbReference type="InterPro" id="IPR013249">
    <property type="entry name" value="RNA_pol_sigma70_r4_t2"/>
</dbReference>
<proteinExistence type="inferred from homology"/>
<dbReference type="NCBIfam" id="TIGR02937">
    <property type="entry name" value="sigma70-ECF"/>
    <property type="match status" value="1"/>
</dbReference>
<dbReference type="Gene3D" id="1.10.10.10">
    <property type="entry name" value="Winged helix-like DNA-binding domain superfamily/Winged helix DNA-binding domain"/>
    <property type="match status" value="1"/>
</dbReference>
<evidence type="ECO:0000256" key="1">
    <source>
        <dbReference type="ARBA" id="ARBA00010641"/>
    </source>
</evidence>
<dbReference type="PANTHER" id="PTHR43133:SF46">
    <property type="entry name" value="RNA POLYMERASE SIGMA-70 FACTOR ECF SUBFAMILY"/>
    <property type="match status" value="1"/>
</dbReference>
<dbReference type="PANTHER" id="PTHR43133">
    <property type="entry name" value="RNA POLYMERASE ECF-TYPE SIGMA FACTO"/>
    <property type="match status" value="1"/>
</dbReference>
<comment type="similarity">
    <text evidence="1">Belongs to the sigma-70 factor family. ECF subfamily.</text>
</comment>
<dbReference type="InterPro" id="IPR013324">
    <property type="entry name" value="RNA_pol_sigma_r3/r4-like"/>
</dbReference>
<dbReference type="InterPro" id="IPR007627">
    <property type="entry name" value="RNA_pol_sigma70_r2"/>
</dbReference>
<feature type="domain" description="RNA polymerase sigma-70 region 2" evidence="5">
    <location>
        <begin position="18"/>
        <end position="77"/>
    </location>
</feature>
<keyword evidence="3" id="KW-0731">Sigma factor</keyword>